<dbReference type="Proteomes" id="UP000036061">
    <property type="component" value="Chromosome"/>
</dbReference>
<dbReference type="EMBL" id="CP030117">
    <property type="protein sequence ID" value="AWX55420.1"/>
    <property type="molecule type" value="Genomic_DNA"/>
</dbReference>
<keyword evidence="1" id="KW-0812">Transmembrane</keyword>
<keyword evidence="1" id="KW-1133">Transmembrane helix</keyword>
<name>A0A2Z4MFX8_BREBE</name>
<keyword evidence="1" id="KW-0472">Membrane</keyword>
<protein>
    <submittedName>
        <fullName evidence="2">Uncharacterized protein</fullName>
    </submittedName>
</protein>
<gene>
    <name evidence="2" type="ORF">AB432_010385</name>
</gene>
<accession>A0A2Z4MFX8</accession>
<dbReference type="AlphaFoldDB" id="A0A2Z4MFX8"/>
<evidence type="ECO:0000313" key="3">
    <source>
        <dbReference type="Proteomes" id="UP000036061"/>
    </source>
</evidence>
<evidence type="ECO:0000313" key="2">
    <source>
        <dbReference type="EMBL" id="AWX55420.1"/>
    </source>
</evidence>
<feature type="transmembrane region" description="Helical" evidence="1">
    <location>
        <begin position="12"/>
        <end position="39"/>
    </location>
</feature>
<organism evidence="2 3">
    <name type="scientific">Brevibacillus brevis</name>
    <name type="common">Bacillus brevis</name>
    <dbReference type="NCBI Taxonomy" id="1393"/>
    <lineage>
        <taxon>Bacteria</taxon>
        <taxon>Bacillati</taxon>
        <taxon>Bacillota</taxon>
        <taxon>Bacilli</taxon>
        <taxon>Bacillales</taxon>
        <taxon>Paenibacillaceae</taxon>
        <taxon>Brevibacillus</taxon>
    </lineage>
</organism>
<evidence type="ECO:0000256" key="1">
    <source>
        <dbReference type="SAM" id="Phobius"/>
    </source>
</evidence>
<reference evidence="2 3" key="1">
    <citation type="journal article" date="2015" name="Genome Announc.">
        <title>Draft Genome Sequence of Brevibacillus brevis DZQ7, a Plant Growth-Promoting Rhizobacterium with Broad-Spectrum Antimicrobial Activity.</title>
        <authorList>
            <person name="Hou Q."/>
            <person name="Wang C."/>
            <person name="Hou X."/>
            <person name="Xia Z."/>
            <person name="Ye J."/>
            <person name="Liu K."/>
            <person name="Liu H."/>
            <person name="Wang J."/>
            <person name="Guo H."/>
            <person name="Yu X."/>
            <person name="Yang Y."/>
            <person name="Du B."/>
            <person name="Ding Y."/>
        </authorList>
    </citation>
    <scope>NUCLEOTIDE SEQUENCE [LARGE SCALE GENOMIC DNA]</scope>
    <source>
        <strain evidence="2 3">DZQ7</strain>
    </source>
</reference>
<sequence length="80" mass="9440">MKRVRFFCLGSLTYLIAGDASYFIFIQVSLLLNILYFTINEASFQYLLDPLNHPRACAKNMIPSSVRFIWLLDKQIEKYR</sequence>
<proteinExistence type="predicted"/>